<dbReference type="OrthoDB" id="275748at2759"/>
<evidence type="ECO:0000256" key="1">
    <source>
        <dbReference type="PROSITE-ProRule" id="PRU00176"/>
    </source>
</evidence>
<dbReference type="InterPro" id="IPR000504">
    <property type="entry name" value="RRM_dom"/>
</dbReference>
<keyword evidence="5" id="KW-1185">Reference proteome</keyword>
<feature type="compositionally biased region" description="Low complexity" evidence="2">
    <location>
        <begin position="254"/>
        <end position="267"/>
    </location>
</feature>
<dbReference type="SMART" id="SM00360">
    <property type="entry name" value="RRM"/>
    <property type="match status" value="1"/>
</dbReference>
<accession>A0A5B8MLD3</accession>
<protein>
    <recommendedName>
        <fullName evidence="3">RRM domain-containing protein</fullName>
    </recommendedName>
</protein>
<feature type="region of interest" description="Disordered" evidence="2">
    <location>
        <begin position="96"/>
        <end position="141"/>
    </location>
</feature>
<dbReference type="CDD" id="cd00590">
    <property type="entry name" value="RRM_SF"/>
    <property type="match status" value="1"/>
</dbReference>
<dbReference type="InterPro" id="IPR035979">
    <property type="entry name" value="RBD_domain_sf"/>
</dbReference>
<gene>
    <name evidence="4" type="ORF">A3770_03p27200</name>
</gene>
<evidence type="ECO:0000313" key="5">
    <source>
        <dbReference type="Proteomes" id="UP000316726"/>
    </source>
</evidence>
<dbReference type="SUPFAM" id="SSF54928">
    <property type="entry name" value="RNA-binding domain, RBD"/>
    <property type="match status" value="1"/>
</dbReference>
<dbReference type="InterPro" id="IPR012677">
    <property type="entry name" value="Nucleotide-bd_a/b_plait_sf"/>
</dbReference>
<feature type="compositionally biased region" description="Low complexity" evidence="2">
    <location>
        <begin position="96"/>
        <end position="117"/>
    </location>
</feature>
<dbReference type="EMBL" id="CP031036">
    <property type="protein sequence ID" value="QDZ20202.1"/>
    <property type="molecule type" value="Genomic_DNA"/>
</dbReference>
<name>A0A5B8MLD3_9CHLO</name>
<reference evidence="4 5" key="1">
    <citation type="submission" date="2018-07" db="EMBL/GenBank/DDBJ databases">
        <title>The complete nuclear genome of the prasinophyte Chloropicon primus (CCMP1205).</title>
        <authorList>
            <person name="Pombert J.-F."/>
            <person name="Otis C."/>
            <person name="Turmel M."/>
            <person name="Lemieux C."/>
        </authorList>
    </citation>
    <scope>NUCLEOTIDE SEQUENCE [LARGE SCALE GENOMIC DNA]</scope>
    <source>
        <strain evidence="4 5">CCMP1205</strain>
    </source>
</reference>
<evidence type="ECO:0000259" key="3">
    <source>
        <dbReference type="PROSITE" id="PS50102"/>
    </source>
</evidence>
<sequence length="296" mass="31853">MGQKETEAEGLLRAKYALLREVSVQNMQTTRDYHLKYSRKRVTIKQPTMNLKFKVSDNEGEAPLNPLEKAKRVLAAEAKARAEAQAERKATLAKAKSLAGAGLPRNSSSQQLGSSSGAPTRLTPSKRPKRDRPAQATAPAPALAAKSATIYVSNLPFDCDEAELGALFERYGSISNMLLMGSDKKQKRESPGAGPGPRINRNKYCFVTFDDAQVARRIVDMSKLGKAPPKLRDGVELFINWSKEDELLGVSDTGAAGAVGEGPAPAKASPPKPVQQSGQGGADGNRNLISYDDDFL</sequence>
<dbReference type="Proteomes" id="UP000316726">
    <property type="component" value="Chromosome 3"/>
</dbReference>
<evidence type="ECO:0000256" key="2">
    <source>
        <dbReference type="SAM" id="MobiDB-lite"/>
    </source>
</evidence>
<dbReference type="Pfam" id="PF00076">
    <property type="entry name" value="RRM_1"/>
    <property type="match status" value="1"/>
</dbReference>
<dbReference type="GO" id="GO:0003723">
    <property type="term" value="F:RNA binding"/>
    <property type="evidence" value="ECO:0007669"/>
    <property type="project" value="UniProtKB-UniRule"/>
</dbReference>
<dbReference type="PROSITE" id="PS50102">
    <property type="entry name" value="RRM"/>
    <property type="match status" value="1"/>
</dbReference>
<proteinExistence type="predicted"/>
<feature type="domain" description="RRM" evidence="3">
    <location>
        <begin position="148"/>
        <end position="244"/>
    </location>
</feature>
<dbReference type="AlphaFoldDB" id="A0A5B8MLD3"/>
<feature type="region of interest" description="Disordered" evidence="2">
    <location>
        <begin position="252"/>
        <end position="296"/>
    </location>
</feature>
<organism evidence="4 5">
    <name type="scientific">Chloropicon primus</name>
    <dbReference type="NCBI Taxonomy" id="1764295"/>
    <lineage>
        <taxon>Eukaryota</taxon>
        <taxon>Viridiplantae</taxon>
        <taxon>Chlorophyta</taxon>
        <taxon>Chloropicophyceae</taxon>
        <taxon>Chloropicales</taxon>
        <taxon>Chloropicaceae</taxon>
        <taxon>Chloropicon</taxon>
    </lineage>
</organism>
<evidence type="ECO:0000313" key="4">
    <source>
        <dbReference type="EMBL" id="QDZ20202.1"/>
    </source>
</evidence>
<keyword evidence="1" id="KW-0694">RNA-binding</keyword>
<dbReference type="Gene3D" id="3.30.70.330">
    <property type="match status" value="1"/>
</dbReference>